<organism evidence="7 8">
    <name type="scientific">Tetrapyrgos nigripes</name>
    <dbReference type="NCBI Taxonomy" id="182062"/>
    <lineage>
        <taxon>Eukaryota</taxon>
        <taxon>Fungi</taxon>
        <taxon>Dikarya</taxon>
        <taxon>Basidiomycota</taxon>
        <taxon>Agaricomycotina</taxon>
        <taxon>Agaricomycetes</taxon>
        <taxon>Agaricomycetidae</taxon>
        <taxon>Agaricales</taxon>
        <taxon>Marasmiineae</taxon>
        <taxon>Marasmiaceae</taxon>
        <taxon>Tetrapyrgos</taxon>
    </lineage>
</organism>
<dbReference type="PROSITE" id="PS50089">
    <property type="entry name" value="ZF_RING_2"/>
    <property type="match status" value="1"/>
</dbReference>
<name>A0A8H5FN82_9AGAR</name>
<dbReference type="Pfam" id="PF00097">
    <property type="entry name" value="zf-C3HC4"/>
    <property type="match status" value="1"/>
</dbReference>
<feature type="coiled-coil region" evidence="5">
    <location>
        <begin position="106"/>
        <end position="147"/>
    </location>
</feature>
<gene>
    <name evidence="7" type="ORF">D9758_015914</name>
</gene>
<accession>A0A8H5FN82</accession>
<keyword evidence="3" id="KW-0862">Zinc</keyword>
<evidence type="ECO:0000256" key="2">
    <source>
        <dbReference type="ARBA" id="ARBA00022771"/>
    </source>
</evidence>
<evidence type="ECO:0000313" key="7">
    <source>
        <dbReference type="EMBL" id="KAF5342747.1"/>
    </source>
</evidence>
<evidence type="ECO:0000259" key="6">
    <source>
        <dbReference type="PROSITE" id="PS50089"/>
    </source>
</evidence>
<dbReference type="PROSITE" id="PS00518">
    <property type="entry name" value="ZF_RING_1"/>
    <property type="match status" value="1"/>
</dbReference>
<dbReference type="InterPro" id="IPR001841">
    <property type="entry name" value="Znf_RING"/>
</dbReference>
<dbReference type="SUPFAM" id="SSF57850">
    <property type="entry name" value="RING/U-box"/>
    <property type="match status" value="1"/>
</dbReference>
<dbReference type="Proteomes" id="UP000559256">
    <property type="component" value="Unassembled WGS sequence"/>
</dbReference>
<dbReference type="InterPro" id="IPR018957">
    <property type="entry name" value="Znf_C3HC4_RING-type"/>
</dbReference>
<evidence type="ECO:0000256" key="4">
    <source>
        <dbReference type="PROSITE-ProRule" id="PRU00175"/>
    </source>
</evidence>
<keyword evidence="2 4" id="KW-0863">Zinc-finger</keyword>
<evidence type="ECO:0000313" key="8">
    <source>
        <dbReference type="Proteomes" id="UP000559256"/>
    </source>
</evidence>
<dbReference type="InterPro" id="IPR013083">
    <property type="entry name" value="Znf_RING/FYVE/PHD"/>
</dbReference>
<keyword evidence="8" id="KW-1185">Reference proteome</keyword>
<reference evidence="7 8" key="1">
    <citation type="journal article" date="2020" name="ISME J.">
        <title>Uncovering the hidden diversity of litter-decomposition mechanisms in mushroom-forming fungi.</title>
        <authorList>
            <person name="Floudas D."/>
            <person name="Bentzer J."/>
            <person name="Ahren D."/>
            <person name="Johansson T."/>
            <person name="Persson P."/>
            <person name="Tunlid A."/>
        </authorList>
    </citation>
    <scope>NUCLEOTIDE SEQUENCE [LARGE SCALE GENOMIC DNA]</scope>
    <source>
        <strain evidence="7 8">CBS 291.85</strain>
    </source>
</reference>
<dbReference type="OrthoDB" id="3219336at2759"/>
<dbReference type="GO" id="GO:0008270">
    <property type="term" value="F:zinc ion binding"/>
    <property type="evidence" value="ECO:0007669"/>
    <property type="project" value="UniProtKB-KW"/>
</dbReference>
<evidence type="ECO:0000256" key="3">
    <source>
        <dbReference type="ARBA" id="ARBA00022833"/>
    </source>
</evidence>
<evidence type="ECO:0000256" key="5">
    <source>
        <dbReference type="SAM" id="Coils"/>
    </source>
</evidence>
<dbReference type="AlphaFoldDB" id="A0A8H5FN82"/>
<dbReference type="Gene3D" id="3.30.40.10">
    <property type="entry name" value="Zinc/RING finger domain, C3HC4 (zinc finger)"/>
    <property type="match status" value="1"/>
</dbReference>
<proteinExistence type="predicted"/>
<dbReference type="InterPro" id="IPR017907">
    <property type="entry name" value="Znf_RING_CS"/>
</dbReference>
<keyword evidence="1" id="KW-0479">Metal-binding</keyword>
<dbReference type="EMBL" id="JAACJM010000158">
    <property type="protein sequence ID" value="KAF5342747.1"/>
    <property type="molecule type" value="Genomic_DNA"/>
</dbReference>
<sequence>MWASTNHDQRTFSYLHSLHLLVRINRFPLYFLNIVMDHDPTSLSQPTVHKSKFRPSTDALRNAARAHNLALRPNPTKQRKEKEKQPIKVIELSDDELPSSRTKKPRNCYEQMAAELQEMLRKALEKQTKLEEENAQLKNELSTYQAMIYLNADDVKGYIVCDVCASTMWSPFILTGCGHTFCDECLDNWFKEILKKWKERNPTMSL</sequence>
<evidence type="ECO:0000256" key="1">
    <source>
        <dbReference type="ARBA" id="ARBA00022723"/>
    </source>
</evidence>
<comment type="caution">
    <text evidence="7">The sequence shown here is derived from an EMBL/GenBank/DDBJ whole genome shotgun (WGS) entry which is preliminary data.</text>
</comment>
<feature type="domain" description="RING-type" evidence="6">
    <location>
        <begin position="161"/>
        <end position="189"/>
    </location>
</feature>
<keyword evidence="5" id="KW-0175">Coiled coil</keyword>
<protein>
    <recommendedName>
        <fullName evidence="6">RING-type domain-containing protein</fullName>
    </recommendedName>
</protein>